<protein>
    <submittedName>
        <fullName evidence="1">Uncharacterized protein</fullName>
    </submittedName>
</protein>
<reference evidence="1 2" key="1">
    <citation type="submission" date="2017-12" db="EMBL/GenBank/DDBJ databases">
        <title>Integrating genomic resources of turbot (Scophthalmus maximus) in depth evaluation of genetic and physical mapping variation across individuals.</title>
        <authorList>
            <person name="Martinez P."/>
        </authorList>
    </citation>
    <scope>NUCLEOTIDE SEQUENCE [LARGE SCALE GENOMIC DNA]</scope>
</reference>
<evidence type="ECO:0000313" key="1">
    <source>
        <dbReference type="EMBL" id="AWP00729.1"/>
    </source>
</evidence>
<keyword evidence="2" id="KW-1185">Reference proteome</keyword>
<name>A0A2U9BA98_SCOMX</name>
<gene>
    <name evidence="1" type="ORF">SMAX5B_007002</name>
</gene>
<sequence>MNTNCTRSLASKALLYRHTPVRQSRRDGGLRICGDGRGSIPSKQNARWSGARLHFRTLNRDSFFFQGTASLRTTSLNAGARL</sequence>
<accession>A0A2U9BA98</accession>
<organism evidence="1 2">
    <name type="scientific">Scophthalmus maximus</name>
    <name type="common">Turbot</name>
    <name type="synonym">Psetta maxima</name>
    <dbReference type="NCBI Taxonomy" id="52904"/>
    <lineage>
        <taxon>Eukaryota</taxon>
        <taxon>Metazoa</taxon>
        <taxon>Chordata</taxon>
        <taxon>Craniata</taxon>
        <taxon>Vertebrata</taxon>
        <taxon>Euteleostomi</taxon>
        <taxon>Actinopterygii</taxon>
        <taxon>Neopterygii</taxon>
        <taxon>Teleostei</taxon>
        <taxon>Neoteleostei</taxon>
        <taxon>Acanthomorphata</taxon>
        <taxon>Carangaria</taxon>
        <taxon>Pleuronectiformes</taxon>
        <taxon>Pleuronectoidei</taxon>
        <taxon>Scophthalmidae</taxon>
        <taxon>Scophthalmus</taxon>
    </lineage>
</organism>
<dbReference type="EMBL" id="CP026246">
    <property type="protein sequence ID" value="AWP00729.1"/>
    <property type="molecule type" value="Genomic_DNA"/>
</dbReference>
<evidence type="ECO:0000313" key="2">
    <source>
        <dbReference type="Proteomes" id="UP000246464"/>
    </source>
</evidence>
<proteinExistence type="predicted"/>
<dbReference type="Proteomes" id="UP000246464">
    <property type="component" value="Chromosome 4"/>
</dbReference>
<dbReference type="AlphaFoldDB" id="A0A2U9BA98"/>